<keyword evidence="2" id="KW-0472">Membrane</keyword>
<reference evidence="4 5" key="1">
    <citation type="journal article" date="2016" name="Front. Microbiol.">
        <title>Genome and transcriptome sequences reveal the specific parasitism of the nematophagous Purpureocillium lilacinum 36-1.</title>
        <authorList>
            <person name="Xie J."/>
            <person name="Li S."/>
            <person name="Mo C."/>
            <person name="Xiao X."/>
            <person name="Peng D."/>
            <person name="Wang G."/>
            <person name="Xiao Y."/>
        </authorList>
    </citation>
    <scope>NUCLEOTIDE SEQUENCE [LARGE SCALE GENOMIC DNA]</scope>
    <source>
        <strain evidence="4 5">36-1</strain>
    </source>
</reference>
<sequence length="366" mass="39398">MGVGVLVERDGSSQVEAYMLAFARCGTASSPGLLGRQDSGRVGPLNCPAGAATGPPRVPPPPTHLSSPSPPSSLASVLWVGPNRQHPNDSHPSPGSLHRTASPRLPPPPPGTTAPDRQLQARVTSAVEMATTTSPSAAAAAAVAAADEERRSRIIAHMNRSHTRELGHYIRHWAGASPREASAAAAPSIRDLTLQGMRIRTASGRDYAVPFDPPLDSWADAKARIIDMDTVARRALGISDIYVTEYLAPRGFDAIIFGAVVFYFGSFLALPWLLPGTAAWNFLDAYFPGGADMFRWLSRVLLLPVVGIHLTESAIFDRKLRRHGVDRGSGLWWAWVSSCFFEGVCAFRRLNGLVARKQAQKEGKKE</sequence>
<dbReference type="PANTHER" id="PTHR37783">
    <property type="entry name" value="MEMBRANE PROTEIN, PUTATIVE (AFU_ORTHOLOGUE AFUA_1G04315)-RELATED"/>
    <property type="match status" value="1"/>
</dbReference>
<dbReference type="AlphaFoldDB" id="A0A2U3EH11"/>
<evidence type="ECO:0000256" key="2">
    <source>
        <dbReference type="SAM" id="Phobius"/>
    </source>
</evidence>
<dbReference type="EMBL" id="LCWV01000004">
    <property type="protein sequence ID" value="PWI73799.1"/>
    <property type="molecule type" value="Genomic_DNA"/>
</dbReference>
<feature type="compositionally biased region" description="Pro residues" evidence="1">
    <location>
        <begin position="56"/>
        <end position="71"/>
    </location>
</feature>
<organism evidence="4 5">
    <name type="scientific">Purpureocillium lilacinum</name>
    <name type="common">Paecilomyces lilacinus</name>
    <dbReference type="NCBI Taxonomy" id="33203"/>
    <lineage>
        <taxon>Eukaryota</taxon>
        <taxon>Fungi</taxon>
        <taxon>Dikarya</taxon>
        <taxon>Ascomycota</taxon>
        <taxon>Pezizomycotina</taxon>
        <taxon>Sordariomycetes</taxon>
        <taxon>Hypocreomycetidae</taxon>
        <taxon>Hypocreales</taxon>
        <taxon>Ophiocordycipitaceae</taxon>
        <taxon>Purpureocillium</taxon>
    </lineage>
</organism>
<name>A0A2U3EH11_PURLI</name>
<dbReference type="Proteomes" id="UP000245956">
    <property type="component" value="Unassembled WGS sequence"/>
</dbReference>
<evidence type="ECO:0000259" key="3">
    <source>
        <dbReference type="Pfam" id="PF10615"/>
    </source>
</evidence>
<feature type="domain" description="DUF2470" evidence="3">
    <location>
        <begin position="152"/>
        <end position="228"/>
    </location>
</feature>
<keyword evidence="2" id="KW-1133">Transmembrane helix</keyword>
<keyword evidence="2" id="KW-0812">Transmembrane</keyword>
<gene>
    <name evidence="4" type="ORF">PCL_09075</name>
</gene>
<evidence type="ECO:0000313" key="4">
    <source>
        <dbReference type="EMBL" id="PWI73799.1"/>
    </source>
</evidence>
<proteinExistence type="predicted"/>
<accession>A0A2U3EH11</accession>
<evidence type="ECO:0000256" key="1">
    <source>
        <dbReference type="SAM" id="MobiDB-lite"/>
    </source>
</evidence>
<protein>
    <recommendedName>
        <fullName evidence="3">DUF2470 domain-containing protein</fullName>
    </recommendedName>
</protein>
<feature type="region of interest" description="Disordered" evidence="1">
    <location>
        <begin position="30"/>
        <end position="118"/>
    </location>
</feature>
<dbReference type="PANTHER" id="PTHR37783:SF1">
    <property type="entry name" value="MEMBRANE PROTEIN, PUTATIVE (AFU_ORTHOLOGUE AFUA_1G04315)-RELATED"/>
    <property type="match status" value="1"/>
</dbReference>
<dbReference type="InterPro" id="IPR019595">
    <property type="entry name" value="DUF2470"/>
</dbReference>
<comment type="caution">
    <text evidence="4">The sequence shown here is derived from an EMBL/GenBank/DDBJ whole genome shotgun (WGS) entry which is preliminary data.</text>
</comment>
<dbReference type="InterPro" id="IPR037119">
    <property type="entry name" value="Haem_oxidase_HugZ-like_sf"/>
</dbReference>
<feature type="transmembrane region" description="Helical" evidence="2">
    <location>
        <begin position="254"/>
        <end position="274"/>
    </location>
</feature>
<dbReference type="Pfam" id="PF10615">
    <property type="entry name" value="DUF2470"/>
    <property type="match status" value="1"/>
</dbReference>
<feature type="transmembrane region" description="Helical" evidence="2">
    <location>
        <begin position="294"/>
        <end position="316"/>
    </location>
</feature>
<evidence type="ECO:0000313" key="5">
    <source>
        <dbReference type="Proteomes" id="UP000245956"/>
    </source>
</evidence>
<dbReference type="Gene3D" id="3.20.180.10">
    <property type="entry name" value="PNP-oxidase-like"/>
    <property type="match status" value="1"/>
</dbReference>